<sequence>EPRFEVQKIVNHYVKNETEIELMVKWAGYSELAPVDERHFQQECPHVLDRYWKSLGTREKATGVNLFHVFRILQWRIKHTELQFKVQWVGYPLEESTWELAWRVKAFAEEMHTRYLE</sequence>
<comment type="subunit">
    <text evidence="1">Component of the NuA4 histone acetyltransferase complex.</text>
</comment>
<protein>
    <recommendedName>
        <fullName evidence="2">Chromo domain-containing protein</fullName>
    </recommendedName>
</protein>
<feature type="domain" description="Chromo" evidence="2">
    <location>
        <begin position="67"/>
        <end position="117"/>
    </location>
</feature>
<comment type="caution">
    <text evidence="3">The sequence shown here is derived from an EMBL/GenBank/DDBJ whole genome shotgun (WGS) entry which is preliminary data.</text>
</comment>
<evidence type="ECO:0000256" key="1">
    <source>
        <dbReference type="ARBA" id="ARBA00011353"/>
    </source>
</evidence>
<dbReference type="InterPro" id="IPR016197">
    <property type="entry name" value="Chromo-like_dom_sf"/>
</dbReference>
<dbReference type="SUPFAM" id="SSF54160">
    <property type="entry name" value="Chromo domain-like"/>
    <property type="match status" value="2"/>
</dbReference>
<dbReference type="PROSITE" id="PS50013">
    <property type="entry name" value="CHROMO_2"/>
    <property type="match status" value="2"/>
</dbReference>
<proteinExistence type="predicted"/>
<dbReference type="GO" id="GO:0006338">
    <property type="term" value="P:chromatin remodeling"/>
    <property type="evidence" value="ECO:0007669"/>
    <property type="project" value="UniProtKB-ARBA"/>
</dbReference>
<dbReference type="InterPro" id="IPR023780">
    <property type="entry name" value="Chromo_domain"/>
</dbReference>
<dbReference type="CDD" id="cd00024">
    <property type="entry name" value="CD_CSD"/>
    <property type="match status" value="1"/>
</dbReference>
<feature type="domain" description="Chromo" evidence="2">
    <location>
        <begin position="4"/>
        <end position="63"/>
    </location>
</feature>
<dbReference type="OrthoDB" id="433924at2759"/>
<dbReference type="Proteomes" id="UP000738349">
    <property type="component" value="Unassembled WGS sequence"/>
</dbReference>
<dbReference type="Pfam" id="PF00385">
    <property type="entry name" value="Chromo"/>
    <property type="match status" value="1"/>
</dbReference>
<dbReference type="Gene3D" id="2.40.50.40">
    <property type="match status" value="2"/>
</dbReference>
<dbReference type="SMART" id="SM00298">
    <property type="entry name" value="CHROMO"/>
    <property type="match status" value="2"/>
</dbReference>
<dbReference type="InterPro" id="IPR000953">
    <property type="entry name" value="Chromo/chromo_shadow_dom"/>
</dbReference>
<name>A0A9P9DFT4_9HYPO</name>
<evidence type="ECO:0000313" key="3">
    <source>
        <dbReference type="EMBL" id="KAH7118374.1"/>
    </source>
</evidence>
<keyword evidence="4" id="KW-1185">Reference proteome</keyword>
<evidence type="ECO:0000259" key="2">
    <source>
        <dbReference type="PROSITE" id="PS50013"/>
    </source>
</evidence>
<reference evidence="3" key="1">
    <citation type="journal article" date="2021" name="Nat. Commun.">
        <title>Genetic determinants of endophytism in the Arabidopsis root mycobiome.</title>
        <authorList>
            <person name="Mesny F."/>
            <person name="Miyauchi S."/>
            <person name="Thiergart T."/>
            <person name="Pickel B."/>
            <person name="Atanasova L."/>
            <person name="Karlsson M."/>
            <person name="Huettel B."/>
            <person name="Barry K.W."/>
            <person name="Haridas S."/>
            <person name="Chen C."/>
            <person name="Bauer D."/>
            <person name="Andreopoulos W."/>
            <person name="Pangilinan J."/>
            <person name="LaButti K."/>
            <person name="Riley R."/>
            <person name="Lipzen A."/>
            <person name="Clum A."/>
            <person name="Drula E."/>
            <person name="Henrissat B."/>
            <person name="Kohler A."/>
            <person name="Grigoriev I.V."/>
            <person name="Martin F.M."/>
            <person name="Hacquard S."/>
        </authorList>
    </citation>
    <scope>NUCLEOTIDE SEQUENCE</scope>
    <source>
        <strain evidence="3">MPI-CAGE-AT-0147</strain>
    </source>
</reference>
<feature type="non-terminal residue" evidence="3">
    <location>
        <position position="1"/>
    </location>
</feature>
<gene>
    <name evidence="3" type="ORF">EDB81DRAFT_615503</name>
</gene>
<organism evidence="3 4">
    <name type="scientific">Dactylonectria macrodidyma</name>
    <dbReference type="NCBI Taxonomy" id="307937"/>
    <lineage>
        <taxon>Eukaryota</taxon>
        <taxon>Fungi</taxon>
        <taxon>Dikarya</taxon>
        <taxon>Ascomycota</taxon>
        <taxon>Pezizomycotina</taxon>
        <taxon>Sordariomycetes</taxon>
        <taxon>Hypocreomycetidae</taxon>
        <taxon>Hypocreales</taxon>
        <taxon>Nectriaceae</taxon>
        <taxon>Dactylonectria</taxon>
    </lineage>
</organism>
<dbReference type="AlphaFoldDB" id="A0A9P9DFT4"/>
<dbReference type="EMBL" id="JAGMUV010000027">
    <property type="protein sequence ID" value="KAH7118374.1"/>
    <property type="molecule type" value="Genomic_DNA"/>
</dbReference>
<feature type="non-terminal residue" evidence="3">
    <location>
        <position position="117"/>
    </location>
</feature>
<evidence type="ECO:0000313" key="4">
    <source>
        <dbReference type="Proteomes" id="UP000738349"/>
    </source>
</evidence>
<accession>A0A9P9DFT4</accession>